<keyword evidence="2" id="KW-1185">Reference proteome</keyword>
<dbReference type="RefSeq" id="XP_007769020.1">
    <property type="nucleotide sequence ID" value="XM_007770830.1"/>
</dbReference>
<dbReference type="KEGG" id="cput:CONPUDRAFT_57092"/>
<evidence type="ECO:0000313" key="1">
    <source>
        <dbReference type="EMBL" id="EIW80446.1"/>
    </source>
</evidence>
<dbReference type="InterPro" id="IPR041078">
    <property type="entry name" value="Plavaka"/>
</dbReference>
<accession>A0A5M3MN40</accession>
<sequence length="712" mass="81630">MRAEYDVWFRDPRLVIHEMLARPDFKADLDYTPYRDYSNDGVRQYENLFSGDWAWEQVNMISEDPESHGSTFVPVILGSDKTTVSVATDANFRKFRRQLFHASLATILQSLKPGMTKHEVVRFGDGYHRRVIYGLGPYIADYPEQVLLAGIVQGWCARCLAFPDELDDKCMQRNQRHNETLVQELPPGVLWDEYGLIADVVPFTNDFPRADIHDLIAPDILHQLIKGTFKDHLVDWVEQYLEKTHGKARAAQILDDIDRRIAVSAPFAGLRRFPQGRGFKQWTGDDSKALMKVHFFHLPVYLPAIENHVPPDMVRAFRAFLEFCYYVRRNVITDDDFKDMDDALARFHRYRQIFINSGVSMTLSLPRQHSLVHYRYLIQRFGAPNGLCSSITESKHIEAVKDPWRRSSRFNALGQMLTTNSRLDKLVACRVDFDARGMLGWNGPSPKTSLRPANTPTTFAIQALNGSQRIKAVGRIDGMELMAEVKLAKSRARKRARTLPDLAREIDTPTVIEQTRRFLFSILHSNDPRLRYNVFIPVQECPRAPMKITVVNSAVSTFRAPSDNCGTGGLKRERIQSTPSWRNEAPRVDCALLLTDASLPGTLAMDVVRVLAFFKFSHQGVTYECAVVHWYQYYSNERDDVTGMYIVQPKHNADGSRDISVVDVNSMVRACHLLPVFGKDFISEDMSCHQSYDSFDGYYINRFIDHHAFELL</sequence>
<evidence type="ECO:0000313" key="2">
    <source>
        <dbReference type="Proteomes" id="UP000053558"/>
    </source>
</evidence>
<gene>
    <name evidence="1" type="ORF">CONPUDRAFT_57092</name>
</gene>
<organism evidence="1 2">
    <name type="scientific">Coniophora puteana (strain RWD-64-598)</name>
    <name type="common">Brown rot fungus</name>
    <dbReference type="NCBI Taxonomy" id="741705"/>
    <lineage>
        <taxon>Eukaryota</taxon>
        <taxon>Fungi</taxon>
        <taxon>Dikarya</taxon>
        <taxon>Basidiomycota</taxon>
        <taxon>Agaricomycotina</taxon>
        <taxon>Agaricomycetes</taxon>
        <taxon>Agaricomycetidae</taxon>
        <taxon>Boletales</taxon>
        <taxon>Coniophorineae</taxon>
        <taxon>Coniophoraceae</taxon>
        <taxon>Coniophora</taxon>
    </lineage>
</organism>
<name>A0A5M3MN40_CONPW</name>
<proteinExistence type="predicted"/>
<dbReference type="Pfam" id="PF18759">
    <property type="entry name" value="Plavaka"/>
    <property type="match status" value="1"/>
</dbReference>
<comment type="caution">
    <text evidence="1">The sequence shown here is derived from an EMBL/GenBank/DDBJ whole genome shotgun (WGS) entry which is preliminary data.</text>
</comment>
<dbReference type="OMA" id="THEDITY"/>
<dbReference type="EMBL" id="JH711579">
    <property type="protein sequence ID" value="EIW80446.1"/>
    <property type="molecule type" value="Genomic_DNA"/>
</dbReference>
<dbReference type="AlphaFoldDB" id="A0A5M3MN40"/>
<dbReference type="OrthoDB" id="2661273at2759"/>
<reference evidence="2" key="1">
    <citation type="journal article" date="2012" name="Science">
        <title>The Paleozoic origin of enzymatic lignin decomposition reconstructed from 31 fungal genomes.</title>
        <authorList>
            <person name="Floudas D."/>
            <person name="Binder M."/>
            <person name="Riley R."/>
            <person name="Barry K."/>
            <person name="Blanchette R.A."/>
            <person name="Henrissat B."/>
            <person name="Martinez A.T."/>
            <person name="Otillar R."/>
            <person name="Spatafora J.W."/>
            <person name="Yadav J.S."/>
            <person name="Aerts A."/>
            <person name="Benoit I."/>
            <person name="Boyd A."/>
            <person name="Carlson A."/>
            <person name="Copeland A."/>
            <person name="Coutinho P.M."/>
            <person name="de Vries R.P."/>
            <person name="Ferreira P."/>
            <person name="Findley K."/>
            <person name="Foster B."/>
            <person name="Gaskell J."/>
            <person name="Glotzer D."/>
            <person name="Gorecki P."/>
            <person name="Heitman J."/>
            <person name="Hesse C."/>
            <person name="Hori C."/>
            <person name="Igarashi K."/>
            <person name="Jurgens J.A."/>
            <person name="Kallen N."/>
            <person name="Kersten P."/>
            <person name="Kohler A."/>
            <person name="Kuees U."/>
            <person name="Kumar T.K.A."/>
            <person name="Kuo A."/>
            <person name="LaButti K."/>
            <person name="Larrondo L.F."/>
            <person name="Lindquist E."/>
            <person name="Ling A."/>
            <person name="Lombard V."/>
            <person name="Lucas S."/>
            <person name="Lundell T."/>
            <person name="Martin R."/>
            <person name="McLaughlin D.J."/>
            <person name="Morgenstern I."/>
            <person name="Morin E."/>
            <person name="Murat C."/>
            <person name="Nagy L.G."/>
            <person name="Nolan M."/>
            <person name="Ohm R.A."/>
            <person name="Patyshakuliyeva A."/>
            <person name="Rokas A."/>
            <person name="Ruiz-Duenas F.J."/>
            <person name="Sabat G."/>
            <person name="Salamov A."/>
            <person name="Samejima M."/>
            <person name="Schmutz J."/>
            <person name="Slot J.C."/>
            <person name="St John F."/>
            <person name="Stenlid J."/>
            <person name="Sun H."/>
            <person name="Sun S."/>
            <person name="Syed K."/>
            <person name="Tsang A."/>
            <person name="Wiebenga A."/>
            <person name="Young D."/>
            <person name="Pisabarro A."/>
            <person name="Eastwood D.C."/>
            <person name="Martin F."/>
            <person name="Cullen D."/>
            <person name="Grigoriev I.V."/>
            <person name="Hibbett D.S."/>
        </authorList>
    </citation>
    <scope>NUCLEOTIDE SEQUENCE [LARGE SCALE GENOMIC DNA]</scope>
    <source>
        <strain evidence="2">RWD-64-598 SS2</strain>
    </source>
</reference>
<protein>
    <submittedName>
        <fullName evidence="1">Uncharacterized protein</fullName>
    </submittedName>
</protein>
<dbReference type="Proteomes" id="UP000053558">
    <property type="component" value="Unassembled WGS sequence"/>
</dbReference>
<dbReference type="GeneID" id="19207852"/>